<gene>
    <name evidence="2" type="ORF">HII31_06395</name>
</gene>
<dbReference type="Proteomes" id="UP000660729">
    <property type="component" value="Unassembled WGS sequence"/>
</dbReference>
<dbReference type="OrthoDB" id="3650604at2759"/>
<evidence type="ECO:0000259" key="1">
    <source>
        <dbReference type="PROSITE" id="PS50097"/>
    </source>
</evidence>
<name>A0A8H6RJN6_9PEZI</name>
<dbReference type="AlphaFoldDB" id="A0A8H6RJN6"/>
<dbReference type="InterPro" id="IPR011333">
    <property type="entry name" value="SKP1/BTB/POZ_sf"/>
</dbReference>
<reference evidence="2" key="1">
    <citation type="submission" date="2020-04" db="EMBL/GenBank/DDBJ databases">
        <title>Draft genome resource of the tomato pathogen Pseudocercospora fuligena.</title>
        <authorList>
            <person name="Zaccaron A."/>
        </authorList>
    </citation>
    <scope>NUCLEOTIDE SEQUENCE</scope>
    <source>
        <strain evidence="2">PF001</strain>
    </source>
</reference>
<evidence type="ECO:0000313" key="3">
    <source>
        <dbReference type="Proteomes" id="UP000660729"/>
    </source>
</evidence>
<dbReference type="InterPro" id="IPR000210">
    <property type="entry name" value="BTB/POZ_dom"/>
</dbReference>
<proteinExistence type="predicted"/>
<sequence>MSVGIETIDPSGDIILVVGTNEAQKKLRASSERLSNNSPVFKALLGPDYNEGSKARTSDRPVEVALPDDDADSMRLVCILTHCTDISDEDTNLSVDRLLAFAIVVDKYHISAALRFQSRGLLLSCLSRNLEPAVVEPSCTSDEADLALDVPDVYGIIVAAAYLLKEPNGFKLATEKFINRGRLVSGFLDEPFWSRLPIKLIVVMAESAVRKTWQHEDTVPGLDLAPFLQMHDARP</sequence>
<comment type="caution">
    <text evidence="2">The sequence shown here is derived from an EMBL/GenBank/DDBJ whole genome shotgun (WGS) entry which is preliminary data.</text>
</comment>
<evidence type="ECO:0000313" key="2">
    <source>
        <dbReference type="EMBL" id="KAF7192363.1"/>
    </source>
</evidence>
<feature type="domain" description="BTB" evidence="1">
    <location>
        <begin position="12"/>
        <end position="90"/>
    </location>
</feature>
<dbReference type="PROSITE" id="PS50097">
    <property type="entry name" value="BTB"/>
    <property type="match status" value="1"/>
</dbReference>
<keyword evidence="3" id="KW-1185">Reference proteome</keyword>
<organism evidence="2 3">
    <name type="scientific">Pseudocercospora fuligena</name>
    <dbReference type="NCBI Taxonomy" id="685502"/>
    <lineage>
        <taxon>Eukaryota</taxon>
        <taxon>Fungi</taxon>
        <taxon>Dikarya</taxon>
        <taxon>Ascomycota</taxon>
        <taxon>Pezizomycotina</taxon>
        <taxon>Dothideomycetes</taxon>
        <taxon>Dothideomycetidae</taxon>
        <taxon>Mycosphaerellales</taxon>
        <taxon>Mycosphaerellaceae</taxon>
        <taxon>Pseudocercospora</taxon>
    </lineage>
</organism>
<accession>A0A8H6RJN6</accession>
<dbReference type="Gene3D" id="3.30.710.10">
    <property type="entry name" value="Potassium Channel Kv1.1, Chain A"/>
    <property type="match status" value="1"/>
</dbReference>
<dbReference type="EMBL" id="JABCIY010000148">
    <property type="protein sequence ID" value="KAF7192363.1"/>
    <property type="molecule type" value="Genomic_DNA"/>
</dbReference>
<protein>
    <recommendedName>
        <fullName evidence="1">BTB domain-containing protein</fullName>
    </recommendedName>
</protein>